<name>A0A1A9X4F8_9MUSC</name>
<accession>A0A1A9X4F8</accession>
<reference evidence="2" key="1">
    <citation type="submission" date="2014-03" db="EMBL/GenBank/DDBJ databases">
        <authorList>
            <person name="Aksoy S."/>
            <person name="Warren W."/>
            <person name="Wilson R.K."/>
        </authorList>
    </citation>
    <scope>NUCLEOTIDE SEQUENCE [LARGE SCALE GENOMIC DNA]</scope>
    <source>
        <strain evidence="2">IAEA</strain>
    </source>
</reference>
<reference evidence="1" key="2">
    <citation type="submission" date="2020-05" db="UniProtKB">
        <authorList>
            <consortium name="EnsemblMetazoa"/>
        </authorList>
    </citation>
    <scope>IDENTIFICATION</scope>
    <source>
        <strain evidence="1">IAEA</strain>
    </source>
</reference>
<dbReference type="EnsemblMetazoa" id="GBRI043844-RA">
    <property type="protein sequence ID" value="GBRI043844-PA"/>
    <property type="gene ID" value="GBRI043844"/>
</dbReference>
<keyword evidence="2" id="KW-1185">Reference proteome</keyword>
<dbReference type="VEuPathDB" id="VectorBase:GBRI043844"/>
<dbReference type="AlphaFoldDB" id="A0A1A9X4F8"/>
<proteinExistence type="predicted"/>
<dbReference type="Proteomes" id="UP000091820">
    <property type="component" value="Unassembled WGS sequence"/>
</dbReference>
<organism evidence="1 2">
    <name type="scientific">Glossina brevipalpis</name>
    <dbReference type="NCBI Taxonomy" id="37001"/>
    <lineage>
        <taxon>Eukaryota</taxon>
        <taxon>Metazoa</taxon>
        <taxon>Ecdysozoa</taxon>
        <taxon>Arthropoda</taxon>
        <taxon>Hexapoda</taxon>
        <taxon>Insecta</taxon>
        <taxon>Pterygota</taxon>
        <taxon>Neoptera</taxon>
        <taxon>Endopterygota</taxon>
        <taxon>Diptera</taxon>
        <taxon>Brachycera</taxon>
        <taxon>Muscomorpha</taxon>
        <taxon>Hippoboscoidea</taxon>
        <taxon>Glossinidae</taxon>
        <taxon>Glossina</taxon>
    </lineage>
</organism>
<evidence type="ECO:0000313" key="2">
    <source>
        <dbReference type="Proteomes" id="UP000091820"/>
    </source>
</evidence>
<sequence>MYKDLYDGNAEMASCAIYYLIIIPVWSWSEEHCDTNHLLGSSQKVILPKASSFSLNALHVYTFTKNLTKMPATHIHIHIHIHMMTSASASPNIPNAIEINKQMKTQRKPI</sequence>
<evidence type="ECO:0000313" key="1">
    <source>
        <dbReference type="EnsemblMetazoa" id="GBRI043844-PA"/>
    </source>
</evidence>
<protein>
    <submittedName>
        <fullName evidence="1">Uncharacterized protein</fullName>
    </submittedName>
</protein>